<dbReference type="Pfam" id="PF07454">
    <property type="entry name" value="SpoIIP"/>
    <property type="match status" value="1"/>
</dbReference>
<evidence type="ECO:0000256" key="2">
    <source>
        <dbReference type="SAM" id="Phobius"/>
    </source>
</evidence>
<evidence type="ECO:0000313" key="4">
    <source>
        <dbReference type="EMBL" id="MEC0485003.1"/>
    </source>
</evidence>
<dbReference type="EMBL" id="LECW02000004">
    <property type="protein sequence ID" value="KRT95210.1"/>
    <property type="molecule type" value="Genomic_DNA"/>
</dbReference>
<evidence type="ECO:0000313" key="6">
    <source>
        <dbReference type="Proteomes" id="UP001341297"/>
    </source>
</evidence>
<proteinExistence type="predicted"/>
<dbReference type="InterPro" id="IPR010897">
    <property type="entry name" value="Spore_II_P"/>
</dbReference>
<evidence type="ECO:0000313" key="3">
    <source>
        <dbReference type="EMBL" id="KRT95210.1"/>
    </source>
</evidence>
<keyword evidence="2" id="KW-1133">Transmembrane helix</keyword>
<sequence>MKKRGRNRQFVLAVNAGTAVKTVFLFIAGLLLVFILSGVLTSLRPELRPSSSLYRVTDELAGEAFGHILGMENRYFASELPEPNKRIELSPLVLKLATSINLKDPRSFLGRELPGFSHFDSDILVAGQGTDYTNMPSESAPPTEVLKEEREANLAEIEGKKEDAENKQPPEQSTGDRKVVFIYNTHNTESYLPFLKGETNPNMAIHSKANVTLVSDMLADALESQGVGAKVDKTDIQANLKKKGWSYPRSYDEARPVVKEAMARNKDLQYFIDIHRDAQRRKATTTTIKGKSYARIAFVIGKKSSNFEANLKLAKDLHERLEKKYPGLSRGVISKGDPGDNGVYNQDLNEHSILIEFGGVDNNRAELERAADATADVFSEMFWEAEKVDAGSGEDDKKKQ</sequence>
<reference evidence="4 6" key="3">
    <citation type="submission" date="2023-03" db="EMBL/GenBank/DDBJ databases">
        <title>Agriculturally important microbes genome sequencing.</title>
        <authorList>
            <person name="Dunlap C."/>
        </authorList>
    </citation>
    <scope>NUCLEOTIDE SEQUENCE [LARGE SCALE GENOMIC DNA]</scope>
    <source>
        <strain evidence="4 6">CBP-3203</strain>
    </source>
</reference>
<feature type="region of interest" description="Disordered" evidence="1">
    <location>
        <begin position="156"/>
        <end position="175"/>
    </location>
</feature>
<dbReference type="AlphaFoldDB" id="A0A0J6E284"/>
<name>A0A0J6E284_9BACI</name>
<evidence type="ECO:0000256" key="1">
    <source>
        <dbReference type="SAM" id="MobiDB-lite"/>
    </source>
</evidence>
<dbReference type="STRING" id="1664069.BGLY_3013"/>
<reference evidence="3 5" key="1">
    <citation type="journal article" date="2015" name="Int. J. Syst. Evol. Microbiol.">
        <title>Bacillus glycinifermentans sp. nov., isolated from fermented soybean paste.</title>
        <authorList>
            <person name="Kim S.J."/>
            <person name="Dunlap C.A."/>
            <person name="Kwon S.W."/>
            <person name="Rooney A.P."/>
        </authorList>
    </citation>
    <scope>NUCLEOTIDE SEQUENCE [LARGE SCALE GENOMIC DNA]</scope>
    <source>
        <strain evidence="3 5">GO-13</strain>
    </source>
</reference>
<gene>
    <name evidence="3" type="ORF">AB447_211910</name>
    <name evidence="4" type="ORF">P8828_09085</name>
</gene>
<reference evidence="3" key="2">
    <citation type="submission" date="2015-10" db="EMBL/GenBank/DDBJ databases">
        <authorList>
            <person name="Gilbert D.G."/>
        </authorList>
    </citation>
    <scope>NUCLEOTIDE SEQUENCE</scope>
    <source>
        <strain evidence="3">GO-13</strain>
    </source>
</reference>
<dbReference type="Proteomes" id="UP000036168">
    <property type="component" value="Unassembled WGS sequence"/>
</dbReference>
<feature type="transmembrane region" description="Helical" evidence="2">
    <location>
        <begin position="12"/>
        <end position="40"/>
    </location>
</feature>
<dbReference type="OrthoDB" id="1633470at2"/>
<evidence type="ECO:0000313" key="5">
    <source>
        <dbReference type="Proteomes" id="UP000036168"/>
    </source>
</evidence>
<keyword evidence="2" id="KW-0472">Membrane</keyword>
<dbReference type="PATRIC" id="fig|1664069.3.peg.3180"/>
<dbReference type="Gene3D" id="3.40.630.40">
    <property type="entry name" value="Zn-dependent exopeptidases"/>
    <property type="match status" value="1"/>
</dbReference>
<keyword evidence="2" id="KW-0812">Transmembrane</keyword>
<keyword evidence="6" id="KW-1185">Reference proteome</keyword>
<dbReference type="RefSeq" id="WP_048355475.1">
    <property type="nucleotide sequence ID" value="NZ_CP023481.1"/>
</dbReference>
<dbReference type="Proteomes" id="UP001341297">
    <property type="component" value="Unassembled WGS sequence"/>
</dbReference>
<protein>
    <submittedName>
        <fullName evidence="3">Stage II sporulation protein P</fullName>
    </submittedName>
</protein>
<accession>A0A0J6HIG0</accession>
<dbReference type="SUPFAM" id="SSF53187">
    <property type="entry name" value="Zn-dependent exopeptidases"/>
    <property type="match status" value="1"/>
</dbReference>
<organism evidence="3 5">
    <name type="scientific">Bacillus glycinifermentans</name>
    <dbReference type="NCBI Taxonomy" id="1664069"/>
    <lineage>
        <taxon>Bacteria</taxon>
        <taxon>Bacillati</taxon>
        <taxon>Bacillota</taxon>
        <taxon>Bacilli</taxon>
        <taxon>Bacillales</taxon>
        <taxon>Bacillaceae</taxon>
        <taxon>Bacillus</taxon>
    </lineage>
</organism>
<dbReference type="EMBL" id="JARRTL010000008">
    <property type="protein sequence ID" value="MEC0485003.1"/>
    <property type="molecule type" value="Genomic_DNA"/>
</dbReference>
<accession>A0A0J6E284</accession>
<dbReference type="NCBIfam" id="TIGR02867">
    <property type="entry name" value="spore_II_P"/>
    <property type="match status" value="1"/>
</dbReference>
<comment type="caution">
    <text evidence="3">The sequence shown here is derived from an EMBL/GenBank/DDBJ whole genome shotgun (WGS) entry which is preliminary data.</text>
</comment>